<evidence type="ECO:0000313" key="1">
    <source>
        <dbReference type="EMBL" id="BDR55497.1"/>
    </source>
</evidence>
<keyword evidence="2" id="KW-1185">Reference proteome</keyword>
<proteinExistence type="predicted"/>
<name>A0AAU9DFM0_9LACO</name>
<dbReference type="Gene3D" id="1.10.3290.10">
    <property type="entry name" value="Fido-like domain"/>
    <property type="match status" value="1"/>
</dbReference>
<dbReference type="KEGG" id="xak:KIMC2_00590"/>
<reference evidence="1 2" key="1">
    <citation type="journal article" date="2023" name="Microbiol. Spectr.">
        <title>Symbiosis of Carpenter Bees with Uncharacterized Lactic Acid Bacteria Showing NAD Auxotrophy.</title>
        <authorList>
            <person name="Kawasaki S."/>
            <person name="Ozawa K."/>
            <person name="Mori T."/>
            <person name="Yamamoto A."/>
            <person name="Ito M."/>
            <person name="Ohkuma M."/>
            <person name="Sakamoto M."/>
            <person name="Matsutani M."/>
        </authorList>
    </citation>
    <scope>NUCLEOTIDE SEQUENCE [LARGE SCALE GENOMIC DNA]</scope>
    <source>
        <strain evidence="1 2">KimC2</strain>
    </source>
</reference>
<dbReference type="EMBL" id="AP026801">
    <property type="protein sequence ID" value="BDR55497.1"/>
    <property type="molecule type" value="Genomic_DNA"/>
</dbReference>
<dbReference type="Proteomes" id="UP001321804">
    <property type="component" value="Chromosome"/>
</dbReference>
<gene>
    <name evidence="1" type="ORF">KIMC2_00590</name>
</gene>
<dbReference type="AlphaFoldDB" id="A0AAU9DFM0"/>
<organism evidence="1 2">
    <name type="scientific">Xylocopilactobacillus apis</name>
    <dbReference type="NCBI Taxonomy" id="2932183"/>
    <lineage>
        <taxon>Bacteria</taxon>
        <taxon>Bacillati</taxon>
        <taxon>Bacillota</taxon>
        <taxon>Bacilli</taxon>
        <taxon>Lactobacillales</taxon>
        <taxon>Lactobacillaceae</taxon>
        <taxon>Xylocopilactobacillus</taxon>
    </lineage>
</organism>
<sequence>MSQTQTIMDGMSVQGVPISDVLTIVNLKKAWQFFTESKEILDLNFEKKVNAIVAMEDALIPGELRSGQGGVDLGNGENFKPPKVNEKAEIEFLNQLLNSNCSAADQALTLMYHNMRNQCFGTGIRELQC</sequence>
<dbReference type="InterPro" id="IPR036597">
    <property type="entry name" value="Fido-like_dom_sf"/>
</dbReference>
<accession>A0AAU9DFM0</accession>
<protein>
    <submittedName>
        <fullName evidence="1">Uncharacterized protein</fullName>
    </submittedName>
</protein>
<evidence type="ECO:0000313" key="2">
    <source>
        <dbReference type="Proteomes" id="UP001321804"/>
    </source>
</evidence>